<sequence>MAPITHIVMFKFKAEVSTTEVKTINESMLALKDHCLHPETGKPYILSSKGGRDNSIEGLQDGITHAFVVEFVSDEDREYYVTKDPAHREFVQRLMPLVEKGQVVDFTPGTF</sequence>
<proteinExistence type="predicted"/>
<dbReference type="OrthoDB" id="1601230at2759"/>
<dbReference type="PROSITE" id="PS51502">
    <property type="entry name" value="S_R_A_B_BARREL"/>
    <property type="match status" value="1"/>
</dbReference>
<dbReference type="InterPro" id="IPR044662">
    <property type="entry name" value="HS1/DABB1-like"/>
</dbReference>
<dbReference type="PANTHER" id="PTHR33178:SF10">
    <property type="entry name" value="STRESS-RESPONSE A_B BARREL DOMAIN-CONTAINING PROTEIN"/>
    <property type="match status" value="1"/>
</dbReference>
<evidence type="ECO:0000313" key="4">
    <source>
        <dbReference type="Proteomes" id="UP000722485"/>
    </source>
</evidence>
<evidence type="ECO:0000259" key="2">
    <source>
        <dbReference type="PROSITE" id="PS51502"/>
    </source>
</evidence>
<dbReference type="EMBL" id="JAANBB010000099">
    <property type="protein sequence ID" value="KAF7550409.1"/>
    <property type="molecule type" value="Genomic_DNA"/>
</dbReference>
<comment type="subunit">
    <text evidence="1">Homodimer.</text>
</comment>
<comment type="caution">
    <text evidence="3">The sequence shown here is derived from an EMBL/GenBank/DDBJ whole genome shotgun (WGS) entry which is preliminary data.</text>
</comment>
<dbReference type="Proteomes" id="UP000722485">
    <property type="component" value="Unassembled WGS sequence"/>
</dbReference>
<keyword evidence="4" id="KW-1185">Reference proteome</keyword>
<dbReference type="InterPro" id="IPR011008">
    <property type="entry name" value="Dimeric_a/b-barrel"/>
</dbReference>
<reference evidence="3" key="1">
    <citation type="submission" date="2020-03" db="EMBL/GenBank/DDBJ databases">
        <title>Draft Genome Sequence of Cylindrodendrum hubeiense.</title>
        <authorList>
            <person name="Buettner E."/>
            <person name="Kellner H."/>
        </authorList>
    </citation>
    <scope>NUCLEOTIDE SEQUENCE</scope>
    <source>
        <strain evidence="3">IHI 201604</strain>
    </source>
</reference>
<dbReference type="SUPFAM" id="SSF54909">
    <property type="entry name" value="Dimeric alpha+beta barrel"/>
    <property type="match status" value="1"/>
</dbReference>
<feature type="domain" description="Stress-response A/B barrel" evidence="2">
    <location>
        <begin position="4"/>
        <end position="106"/>
    </location>
</feature>
<dbReference type="Pfam" id="PF07876">
    <property type="entry name" value="Dabb"/>
    <property type="match status" value="1"/>
</dbReference>
<dbReference type="SMART" id="SM00886">
    <property type="entry name" value="Dabb"/>
    <property type="match status" value="1"/>
</dbReference>
<evidence type="ECO:0000256" key="1">
    <source>
        <dbReference type="ARBA" id="ARBA00011738"/>
    </source>
</evidence>
<organism evidence="3 4">
    <name type="scientific">Cylindrodendrum hubeiense</name>
    <dbReference type="NCBI Taxonomy" id="595255"/>
    <lineage>
        <taxon>Eukaryota</taxon>
        <taxon>Fungi</taxon>
        <taxon>Dikarya</taxon>
        <taxon>Ascomycota</taxon>
        <taxon>Pezizomycotina</taxon>
        <taxon>Sordariomycetes</taxon>
        <taxon>Hypocreomycetidae</taxon>
        <taxon>Hypocreales</taxon>
        <taxon>Nectriaceae</taxon>
        <taxon>Cylindrodendrum</taxon>
    </lineage>
</organism>
<protein>
    <recommendedName>
        <fullName evidence="2">Stress-response A/B barrel domain-containing protein</fullName>
    </recommendedName>
</protein>
<accession>A0A9P5LHI7</accession>
<evidence type="ECO:0000313" key="3">
    <source>
        <dbReference type="EMBL" id="KAF7550409.1"/>
    </source>
</evidence>
<gene>
    <name evidence="3" type="ORF">G7Z17_g5740</name>
</gene>
<dbReference type="InterPro" id="IPR013097">
    <property type="entry name" value="Dabb"/>
</dbReference>
<dbReference type="Gene3D" id="3.30.70.100">
    <property type="match status" value="1"/>
</dbReference>
<dbReference type="AlphaFoldDB" id="A0A9P5LHI7"/>
<dbReference type="PANTHER" id="PTHR33178">
    <property type="match status" value="1"/>
</dbReference>
<name>A0A9P5LHI7_9HYPO</name>